<proteinExistence type="predicted"/>
<sequence>MIYATAATVMRITRPYPSALPERYYATALHFKSTWEGEDPVRDIEAILLILYYKIRMSLDSRIWYFGRSGRENRD</sequence>
<reference evidence="1" key="1">
    <citation type="submission" date="2015-01" db="EMBL/GenBank/DDBJ databases">
        <title>The Genome Sequence of Cladophialophora bantiana CBS 173.52.</title>
        <authorList>
            <consortium name="The Broad Institute Genomics Platform"/>
            <person name="Cuomo C."/>
            <person name="de Hoog S."/>
            <person name="Gorbushina A."/>
            <person name="Stielow B."/>
            <person name="Teixiera M."/>
            <person name="Abouelleil A."/>
            <person name="Chapman S.B."/>
            <person name="Priest M."/>
            <person name="Young S.K."/>
            <person name="Wortman J."/>
            <person name="Nusbaum C."/>
            <person name="Birren B."/>
        </authorList>
    </citation>
    <scope>NUCLEOTIDE SEQUENCE [LARGE SCALE GENOMIC DNA]</scope>
    <source>
        <strain evidence="1">CBS 173.52</strain>
    </source>
</reference>
<dbReference type="RefSeq" id="XP_016625279.1">
    <property type="nucleotide sequence ID" value="XM_016758030.1"/>
</dbReference>
<dbReference type="GeneID" id="27693199"/>
<dbReference type="HOGENOM" id="CLU_2670860_0_0_1"/>
<organism evidence="1 2">
    <name type="scientific">Cladophialophora bantiana (strain ATCC 10958 / CBS 173.52 / CDC B-1940 / NIH 8579)</name>
    <name type="common">Xylohypha bantiana</name>
    <dbReference type="NCBI Taxonomy" id="1442370"/>
    <lineage>
        <taxon>Eukaryota</taxon>
        <taxon>Fungi</taxon>
        <taxon>Dikarya</taxon>
        <taxon>Ascomycota</taxon>
        <taxon>Pezizomycotina</taxon>
        <taxon>Eurotiomycetes</taxon>
        <taxon>Chaetothyriomycetidae</taxon>
        <taxon>Chaetothyriales</taxon>
        <taxon>Herpotrichiellaceae</taxon>
        <taxon>Cladophialophora</taxon>
    </lineage>
</organism>
<dbReference type="Proteomes" id="UP000053789">
    <property type="component" value="Unassembled WGS sequence"/>
</dbReference>
<protein>
    <submittedName>
        <fullName evidence="1">Uncharacterized protein</fullName>
    </submittedName>
</protein>
<evidence type="ECO:0000313" key="2">
    <source>
        <dbReference type="Proteomes" id="UP000053789"/>
    </source>
</evidence>
<dbReference type="EMBL" id="KN846980">
    <property type="protein sequence ID" value="KIW98610.1"/>
    <property type="molecule type" value="Genomic_DNA"/>
</dbReference>
<dbReference type="AlphaFoldDB" id="A0A0D2I5T5"/>
<name>A0A0D2I5T5_CLAB1</name>
<keyword evidence="2" id="KW-1185">Reference proteome</keyword>
<evidence type="ECO:0000313" key="1">
    <source>
        <dbReference type="EMBL" id="KIW98610.1"/>
    </source>
</evidence>
<accession>A0A0D2I5T5</accession>
<gene>
    <name evidence="1" type="ORF">Z519_00271</name>
</gene>
<dbReference type="VEuPathDB" id="FungiDB:Z519_00271"/>